<name>A0A8T0SGE1_PANVG</name>
<dbReference type="Proteomes" id="UP000823388">
    <property type="component" value="Chromosome 5K"/>
</dbReference>
<evidence type="ECO:0000313" key="1">
    <source>
        <dbReference type="EMBL" id="KAG2596145.1"/>
    </source>
</evidence>
<organism evidence="1 2">
    <name type="scientific">Panicum virgatum</name>
    <name type="common">Blackwell switchgrass</name>
    <dbReference type="NCBI Taxonomy" id="38727"/>
    <lineage>
        <taxon>Eukaryota</taxon>
        <taxon>Viridiplantae</taxon>
        <taxon>Streptophyta</taxon>
        <taxon>Embryophyta</taxon>
        <taxon>Tracheophyta</taxon>
        <taxon>Spermatophyta</taxon>
        <taxon>Magnoliopsida</taxon>
        <taxon>Liliopsida</taxon>
        <taxon>Poales</taxon>
        <taxon>Poaceae</taxon>
        <taxon>PACMAD clade</taxon>
        <taxon>Panicoideae</taxon>
        <taxon>Panicodae</taxon>
        <taxon>Paniceae</taxon>
        <taxon>Panicinae</taxon>
        <taxon>Panicum</taxon>
        <taxon>Panicum sect. Hiantes</taxon>
    </lineage>
</organism>
<accession>A0A8T0SGE1</accession>
<reference evidence="1" key="1">
    <citation type="submission" date="2020-05" db="EMBL/GenBank/DDBJ databases">
        <title>WGS assembly of Panicum virgatum.</title>
        <authorList>
            <person name="Lovell J.T."/>
            <person name="Jenkins J."/>
            <person name="Shu S."/>
            <person name="Juenger T.E."/>
            <person name="Schmutz J."/>
        </authorList>
    </citation>
    <scope>NUCLEOTIDE SEQUENCE</scope>
    <source>
        <strain evidence="1">AP13</strain>
    </source>
</reference>
<gene>
    <name evidence="1" type="ORF">PVAP13_5KG143107</name>
</gene>
<dbReference type="EMBL" id="CM029045">
    <property type="protein sequence ID" value="KAG2596145.1"/>
    <property type="molecule type" value="Genomic_DNA"/>
</dbReference>
<proteinExistence type="predicted"/>
<keyword evidence="2" id="KW-1185">Reference proteome</keyword>
<comment type="caution">
    <text evidence="1">The sequence shown here is derived from an EMBL/GenBank/DDBJ whole genome shotgun (WGS) entry which is preliminary data.</text>
</comment>
<protein>
    <submittedName>
        <fullName evidence="1">Uncharacterized protein</fullName>
    </submittedName>
</protein>
<evidence type="ECO:0000313" key="2">
    <source>
        <dbReference type="Proteomes" id="UP000823388"/>
    </source>
</evidence>
<dbReference type="AlphaFoldDB" id="A0A8T0SGE1"/>
<sequence length="171" mass="18061">MDFPKPETLDLLELGEPPNFFLNPNPNLKLKKWQWTYLRVAVANFVHSATAAVTSAASARSGTWPQAASLSLPHLHGAALVRAVGEVVVPPDPACLPPPSWDRQQACVQGRLRAQSSAARRSRVPAKAASGSGEWSSVAPQASSALCACTPPRRHLRAAIARSGAIAGGEE</sequence>